<evidence type="ECO:0000313" key="1">
    <source>
        <dbReference type="EMBL" id="BCR35399.1"/>
    </source>
</evidence>
<dbReference type="EMBL" id="AP024412">
    <property type="protein sequence ID" value="BCR35399.1"/>
    <property type="molecule type" value="Genomic_DNA"/>
</dbReference>
<sequence>MAIKQKNEEQKSKLLEVLTTEYKWENLLLGILATISAALALMIISGNTLLQIRPDFPILGEGNNGLIFAWVLFVISIFGLILVIYPFFLPAIPELRKISWAKWPKFLDNAVRVLIFLFILTGVIFLYNMLIIRLLGGIL</sequence>
<dbReference type="AlphaFoldDB" id="A0A7U9TI89"/>
<keyword evidence="2" id="KW-1185">Reference proteome</keyword>
<dbReference type="RefSeq" id="WP_176239685.1">
    <property type="nucleotide sequence ID" value="NZ_AP024412.1"/>
</dbReference>
<proteinExistence type="predicted"/>
<dbReference type="GO" id="GO:0016020">
    <property type="term" value="C:membrane"/>
    <property type="evidence" value="ECO:0007669"/>
    <property type="project" value="UniProtKB-SubCell"/>
</dbReference>
<accession>A0A7U9TI89</accession>
<reference evidence="1" key="1">
    <citation type="submission" date="2021-01" db="EMBL/GenBank/DDBJ databases">
        <title>Draft genome sequence of Acholeplasmataceae bacterium strain Mahy22.</title>
        <authorList>
            <person name="Watanabe M."/>
            <person name="Kojima H."/>
            <person name="Fukui M."/>
        </authorList>
    </citation>
    <scope>NUCLEOTIDE SEQUENCE</scope>
    <source>
        <strain evidence="1">Mahy22</strain>
    </source>
</reference>
<organism evidence="1 2">
    <name type="scientific">Mariniplasma anaerobium</name>
    <dbReference type="NCBI Taxonomy" id="2735436"/>
    <lineage>
        <taxon>Bacteria</taxon>
        <taxon>Bacillati</taxon>
        <taxon>Mycoplasmatota</taxon>
        <taxon>Mollicutes</taxon>
        <taxon>Acholeplasmatales</taxon>
        <taxon>Acholeplasmataceae</taxon>
        <taxon>Mariniplasma</taxon>
    </lineage>
</organism>
<dbReference type="GO" id="GO:0006886">
    <property type="term" value="P:intracellular protein transport"/>
    <property type="evidence" value="ECO:0007669"/>
    <property type="project" value="InterPro"/>
</dbReference>
<evidence type="ECO:0000313" key="2">
    <source>
        <dbReference type="Proteomes" id="UP000620133"/>
    </source>
</evidence>
<dbReference type="InterPro" id="IPR038379">
    <property type="entry name" value="SecE_sf"/>
</dbReference>
<dbReference type="Proteomes" id="UP000620133">
    <property type="component" value="Chromosome"/>
</dbReference>
<name>A0A7U9TI89_9MOLU</name>
<dbReference type="Gene3D" id="1.20.5.1030">
    <property type="entry name" value="Preprotein translocase secy subunit"/>
    <property type="match status" value="1"/>
</dbReference>
<dbReference type="GO" id="GO:0006605">
    <property type="term" value="P:protein targeting"/>
    <property type="evidence" value="ECO:0007669"/>
    <property type="project" value="InterPro"/>
</dbReference>
<dbReference type="KEGG" id="manr:MPAN_002920"/>
<protein>
    <recommendedName>
        <fullName evidence="3">Preprotein translocase subunit SecE</fullName>
    </recommendedName>
</protein>
<gene>
    <name evidence="1" type="ORF">MPAN_002920</name>
</gene>
<evidence type="ECO:0008006" key="3">
    <source>
        <dbReference type="Google" id="ProtNLM"/>
    </source>
</evidence>